<evidence type="ECO:0000313" key="9">
    <source>
        <dbReference type="EMBL" id="AEP16386.1"/>
    </source>
</evidence>
<dbReference type="GO" id="GO:0005615">
    <property type="term" value="C:extracellular space"/>
    <property type="evidence" value="ECO:0007669"/>
    <property type="project" value="TreeGrafter"/>
</dbReference>
<proteinExistence type="evidence at transcript level"/>
<dbReference type="AlphaFoldDB" id="G5CTK9"/>
<dbReference type="SMART" id="SM00204">
    <property type="entry name" value="TGFB"/>
    <property type="match status" value="1"/>
</dbReference>
<evidence type="ECO:0000256" key="1">
    <source>
        <dbReference type="ARBA" id="ARBA00004613"/>
    </source>
</evidence>
<dbReference type="PANTHER" id="PTHR11848">
    <property type="entry name" value="TGF-BETA FAMILY"/>
    <property type="match status" value="1"/>
</dbReference>
<dbReference type="OMA" id="EYEWREY"/>
<evidence type="ECO:0000256" key="2">
    <source>
        <dbReference type="ARBA" id="ARBA00006656"/>
    </source>
</evidence>
<reference evidence="9" key="1">
    <citation type="journal article" date="2011" name="PLoS ONE">
        <title>Evolution of the TGF-beta Signaling Pathway and Its Potential Role in the Ctenophore, Mnemiopsis leidyi.</title>
        <authorList>
            <person name="Pang K."/>
            <person name="Ryan J.F."/>
            <person name="Baxevanis A.D."/>
            <person name="Martindale M.Q."/>
        </authorList>
    </citation>
    <scope>NUCLEOTIDE SEQUENCE</scope>
</reference>
<keyword evidence="7" id="KW-0732">Signal</keyword>
<dbReference type="InterPro" id="IPR015615">
    <property type="entry name" value="TGF-beta-rel"/>
</dbReference>
<protein>
    <submittedName>
        <fullName evidence="9">TGF-beta ligand</fullName>
    </submittedName>
</protein>
<accession>G5CTK9</accession>
<evidence type="ECO:0000256" key="3">
    <source>
        <dbReference type="ARBA" id="ARBA00022525"/>
    </source>
</evidence>
<comment type="subcellular location">
    <subcellularLocation>
        <location evidence="1">Secreted</location>
    </subcellularLocation>
</comment>
<dbReference type="Gene3D" id="2.10.90.10">
    <property type="entry name" value="Cystine-knot cytokines"/>
    <property type="match status" value="1"/>
</dbReference>
<dbReference type="GO" id="GO:0008083">
    <property type="term" value="F:growth factor activity"/>
    <property type="evidence" value="ECO:0007669"/>
    <property type="project" value="UniProtKB-KW"/>
</dbReference>
<evidence type="ECO:0000256" key="6">
    <source>
        <dbReference type="RuleBase" id="RU000354"/>
    </source>
</evidence>
<dbReference type="HOGENOM" id="CLU_039840_0_0_1"/>
<feature type="domain" description="TGF-beta family profile" evidence="8">
    <location>
        <begin position="259"/>
        <end position="384"/>
    </location>
</feature>
<dbReference type="CDD" id="cd13751">
    <property type="entry name" value="TGF_beta_GDF8_like"/>
    <property type="match status" value="1"/>
</dbReference>
<dbReference type="PANTHER" id="PTHR11848:SF262">
    <property type="entry name" value="LD29161P"/>
    <property type="match status" value="1"/>
</dbReference>
<keyword evidence="5" id="KW-1015">Disulfide bond</keyword>
<gene>
    <name evidence="9" type="primary">TGFbB</name>
</gene>
<dbReference type="PROSITE" id="PS00250">
    <property type="entry name" value="TGF_BETA_1"/>
    <property type="match status" value="1"/>
</dbReference>
<dbReference type="Pfam" id="PF00019">
    <property type="entry name" value="TGF_beta"/>
    <property type="match status" value="1"/>
</dbReference>
<dbReference type="SUPFAM" id="SSF57501">
    <property type="entry name" value="Cystine-knot cytokines"/>
    <property type="match status" value="1"/>
</dbReference>
<keyword evidence="3" id="KW-0964">Secreted</keyword>
<dbReference type="Gene3D" id="2.60.120.970">
    <property type="match status" value="1"/>
</dbReference>
<dbReference type="InterPro" id="IPR029034">
    <property type="entry name" value="Cystine-knot_cytokine"/>
</dbReference>
<keyword evidence="4 6" id="KW-0339">Growth factor</keyword>
<evidence type="ECO:0000256" key="4">
    <source>
        <dbReference type="ARBA" id="ARBA00023030"/>
    </source>
</evidence>
<name>G5CTK9_MNELE</name>
<dbReference type="PROSITE" id="PS51362">
    <property type="entry name" value="TGF_BETA_2"/>
    <property type="match status" value="1"/>
</dbReference>
<evidence type="ECO:0000256" key="7">
    <source>
        <dbReference type="SAM" id="SignalP"/>
    </source>
</evidence>
<evidence type="ECO:0000256" key="5">
    <source>
        <dbReference type="ARBA" id="ARBA00023157"/>
    </source>
</evidence>
<feature type="signal peptide" evidence="7">
    <location>
        <begin position="1"/>
        <end position="17"/>
    </location>
</feature>
<organism evidence="9">
    <name type="scientific">Mnemiopsis leidyi</name>
    <name type="common">Sea walnut</name>
    <name type="synonym">Warty comb jellyfish</name>
    <dbReference type="NCBI Taxonomy" id="27923"/>
    <lineage>
        <taxon>Eukaryota</taxon>
        <taxon>Metazoa</taxon>
        <taxon>Ctenophora</taxon>
        <taxon>Tentaculata</taxon>
        <taxon>Lobata</taxon>
        <taxon>Bolinopsidae</taxon>
        <taxon>Mnemiopsis</taxon>
    </lineage>
</organism>
<dbReference type="InterPro" id="IPR017948">
    <property type="entry name" value="TGFb_CS"/>
</dbReference>
<dbReference type="EMBL" id="JN380184">
    <property type="protein sequence ID" value="AEP16386.1"/>
    <property type="molecule type" value="mRNA"/>
</dbReference>
<sequence>MLFCILSYWLLVAGTKADCPNVRDTPNQTRKLRMEAIKVQILSKLRITSEVSSNITRQNLNFHTRWQLDDYYNEFKKKQRDSVRERYHSDPHNYFSKTIKVFRFPEETILTPNTRHYQFDTTLGRYMTAGATLKIGISQREAGRDPRRMTVKLYKLTQPLADFQADMSGAEELLDRPTHVERIKKIKGSNSRTFDFDLQLTFTRWSQWSETNHGLLICVGKCFQDAPEINYEEVFDGNNESNRPLLSIDTYEAEENHSRKKRSGYDCVNPRQQKKCCRYHYFVKFADLGMDWILAPDGYDAYYCSGDCPFMYLAEQKSSLYYTFVIARANYNNPMASPRPCCTPASLSDLSIMFSSGKVDSTGQPLDVEIHNLEDMVVDECGCS</sequence>
<feature type="chain" id="PRO_5003475469" evidence="7">
    <location>
        <begin position="18"/>
        <end position="384"/>
    </location>
</feature>
<evidence type="ECO:0000259" key="8">
    <source>
        <dbReference type="PROSITE" id="PS51362"/>
    </source>
</evidence>
<comment type="similarity">
    <text evidence="2 6">Belongs to the TGF-beta family.</text>
</comment>
<dbReference type="GO" id="GO:0005125">
    <property type="term" value="F:cytokine activity"/>
    <property type="evidence" value="ECO:0007669"/>
    <property type="project" value="TreeGrafter"/>
</dbReference>
<dbReference type="InterPro" id="IPR001839">
    <property type="entry name" value="TGF-b_C"/>
</dbReference>